<dbReference type="WBParaSite" id="ASIM_0000708901-mRNA-1">
    <property type="protein sequence ID" value="ASIM_0000708901-mRNA-1"/>
    <property type="gene ID" value="ASIM_0000708901"/>
</dbReference>
<feature type="transmembrane region" description="Helical" evidence="1">
    <location>
        <begin position="62"/>
        <end position="81"/>
    </location>
</feature>
<evidence type="ECO:0000313" key="2">
    <source>
        <dbReference type="WBParaSite" id="ASIM_0000708901-mRNA-1"/>
    </source>
</evidence>
<name>A0A0M3JHH5_ANISI</name>
<dbReference type="AlphaFoldDB" id="A0A0M3JHH5"/>
<organism evidence="2">
    <name type="scientific">Anisakis simplex</name>
    <name type="common">Herring worm</name>
    <dbReference type="NCBI Taxonomy" id="6269"/>
    <lineage>
        <taxon>Eukaryota</taxon>
        <taxon>Metazoa</taxon>
        <taxon>Ecdysozoa</taxon>
        <taxon>Nematoda</taxon>
        <taxon>Chromadorea</taxon>
        <taxon>Rhabditida</taxon>
        <taxon>Spirurina</taxon>
        <taxon>Ascaridomorpha</taxon>
        <taxon>Ascaridoidea</taxon>
        <taxon>Anisakidae</taxon>
        <taxon>Anisakis</taxon>
        <taxon>Anisakis simplex complex</taxon>
    </lineage>
</organism>
<protein>
    <submittedName>
        <fullName evidence="2">Cardiac phospholamban</fullName>
    </submittedName>
</protein>
<reference evidence="2" key="1">
    <citation type="submission" date="2017-02" db="UniProtKB">
        <authorList>
            <consortium name="WormBaseParasite"/>
        </authorList>
    </citation>
    <scope>IDENTIFICATION</scope>
</reference>
<sequence length="83" mass="9419">LISSYQHSPPRTRRSIEPAVPRHRDQYILRVILSTIPLQPHPSTLNPLNSNLSPLHRVLMKMTMLIAMITMLALIIIMIAATN</sequence>
<keyword evidence="1" id="KW-0472">Membrane</keyword>
<keyword evidence="1" id="KW-1133">Transmembrane helix</keyword>
<proteinExistence type="predicted"/>
<accession>A0A0M3JHH5</accession>
<evidence type="ECO:0000256" key="1">
    <source>
        <dbReference type="SAM" id="Phobius"/>
    </source>
</evidence>
<keyword evidence="1" id="KW-0812">Transmembrane</keyword>